<dbReference type="PATRIC" id="fig|35818.11.peg.427"/>
<reference evidence="1 2" key="1">
    <citation type="submission" date="2014-06" db="EMBL/GenBank/DDBJ databases">
        <title>Helicobacter pullorum isolates in fresh chicken meat - phenotypic and genotypic features.</title>
        <authorList>
            <person name="Borges V."/>
            <person name="Santos A."/>
            <person name="Correia C.B."/>
            <person name="Saraiva M."/>
            <person name="Menard A."/>
            <person name="Vieira L."/>
            <person name="Sampaio D.A."/>
            <person name="Gomes J.P."/>
            <person name="Oleastro M."/>
        </authorList>
    </citation>
    <scope>NUCLEOTIDE SEQUENCE [LARGE SCALE GENOMIC DNA]</scope>
    <source>
        <strain evidence="1 2">229334/12</strain>
    </source>
</reference>
<organism evidence="1 2">
    <name type="scientific">Helicobacter pullorum</name>
    <dbReference type="NCBI Taxonomy" id="35818"/>
    <lineage>
        <taxon>Bacteria</taxon>
        <taxon>Pseudomonadati</taxon>
        <taxon>Campylobacterota</taxon>
        <taxon>Epsilonproteobacteria</taxon>
        <taxon>Campylobacterales</taxon>
        <taxon>Helicobacteraceae</taxon>
        <taxon>Helicobacter</taxon>
    </lineage>
</organism>
<accession>A0A0N1MQ64</accession>
<protein>
    <submittedName>
        <fullName evidence="1">Uncharacterized protein</fullName>
    </submittedName>
</protein>
<evidence type="ECO:0000313" key="1">
    <source>
        <dbReference type="EMBL" id="KPH52112.1"/>
    </source>
</evidence>
<dbReference type="Proteomes" id="UP000037997">
    <property type="component" value="Unassembled WGS sequence"/>
</dbReference>
<name>A0A0N1MQ64_9HELI</name>
<sequence>MFMLCGGGGLVYVDMEAVKNSCYGFLSGFRYNKLTFLTNRFLWIQGVGFTISDYVIYAKNKQHITSSGWQWTGFEGDANKIARNGNDLALIAVNNVGSASCYLTFSKQGYSFRAKLHLEYKASKFSWKIEETLVLEDNPQLYEELKQNASWL</sequence>
<dbReference type="EMBL" id="JNOC01000158">
    <property type="protein sequence ID" value="KPH52112.1"/>
    <property type="molecule type" value="Genomic_DNA"/>
</dbReference>
<comment type="caution">
    <text evidence="1">The sequence shown here is derived from an EMBL/GenBank/DDBJ whole genome shotgun (WGS) entry which is preliminary data.</text>
</comment>
<gene>
    <name evidence="1" type="ORF">HPU229334_02180</name>
</gene>
<proteinExistence type="predicted"/>
<dbReference type="AlphaFoldDB" id="A0A0N1MQ64"/>
<evidence type="ECO:0000313" key="2">
    <source>
        <dbReference type="Proteomes" id="UP000037997"/>
    </source>
</evidence>
<dbReference type="RefSeq" id="WP_054198800.1">
    <property type="nucleotide sequence ID" value="NZ_JNOC01000158.1"/>
</dbReference>